<feature type="transmembrane region" description="Helical" evidence="1">
    <location>
        <begin position="198"/>
        <end position="218"/>
    </location>
</feature>
<reference evidence="2 3" key="1">
    <citation type="submission" date="2022-05" db="EMBL/GenBank/DDBJ databases">
        <title>Flavobacterium sp., isolated from activated sludge.</title>
        <authorList>
            <person name="Ran Q."/>
        </authorList>
    </citation>
    <scope>NUCLEOTIDE SEQUENCE [LARGE SCALE GENOMIC DNA]</scope>
    <source>
        <strain evidence="2 3">HXWNR70</strain>
    </source>
</reference>
<sequence length="326" mass="38656">MGLRWETGTDWEPYYDHFNSFTNQKYWREINEMEIGYGFFVYLFNNFFGNYSIFLLVNAVIFYWLTFRAIRFFSPYSILGFLLFYCFSIGLWGSNRQLLSLSIGLVSLEFLYKKKLIYYFVLVFIAYLFHSSSLLFLLFFFLNKELSFKNIFIILLVSFVIGYTGLPVKIFSLAGGINEMATNKAEIYLNQANENLESVRLSLFGLLKRLFFLLIFLYNRDKISKLFPKYNLLLNGYVLSLAFYFIFSQSLLVMISRGSLYFNAMEPLLLSFQLVLLKDKKYRLIGFLILLIFAFISFKQSISAYPELFDPYKGIFYNEHFNRVVF</sequence>
<protein>
    <submittedName>
        <fullName evidence="2">EpsG family protein</fullName>
    </submittedName>
</protein>
<feature type="transmembrane region" description="Helical" evidence="1">
    <location>
        <begin position="153"/>
        <end position="178"/>
    </location>
</feature>
<dbReference type="InterPro" id="IPR049458">
    <property type="entry name" value="EpsG-like"/>
</dbReference>
<name>A0ABT0TNP3_9FLAO</name>
<feature type="transmembrane region" description="Helical" evidence="1">
    <location>
        <begin position="47"/>
        <end position="65"/>
    </location>
</feature>
<feature type="transmembrane region" description="Helical" evidence="1">
    <location>
        <begin position="284"/>
        <end position="302"/>
    </location>
</feature>
<accession>A0ABT0TNP3</accession>
<gene>
    <name evidence="2" type="ORF">NAT50_07090</name>
</gene>
<feature type="transmembrane region" description="Helical" evidence="1">
    <location>
        <begin position="259"/>
        <end position="277"/>
    </location>
</feature>
<evidence type="ECO:0000313" key="3">
    <source>
        <dbReference type="Proteomes" id="UP001317191"/>
    </source>
</evidence>
<comment type="caution">
    <text evidence="2">The sequence shown here is derived from an EMBL/GenBank/DDBJ whole genome shotgun (WGS) entry which is preliminary data.</text>
</comment>
<keyword evidence="1" id="KW-0812">Transmembrane</keyword>
<organism evidence="2 3">
    <name type="scientific">Flavobacterium luminosum</name>
    <dbReference type="NCBI Taxonomy" id="2949086"/>
    <lineage>
        <taxon>Bacteria</taxon>
        <taxon>Pseudomonadati</taxon>
        <taxon>Bacteroidota</taxon>
        <taxon>Flavobacteriia</taxon>
        <taxon>Flavobacteriales</taxon>
        <taxon>Flavobacteriaceae</taxon>
        <taxon>Flavobacterium</taxon>
    </lineage>
</organism>
<keyword evidence="3" id="KW-1185">Reference proteome</keyword>
<dbReference type="Pfam" id="PF14897">
    <property type="entry name" value="EpsG"/>
    <property type="match status" value="1"/>
</dbReference>
<keyword evidence="1" id="KW-1133">Transmembrane helix</keyword>
<keyword evidence="1" id="KW-0472">Membrane</keyword>
<proteinExistence type="predicted"/>
<dbReference type="EMBL" id="JAMLJM010000004">
    <property type="protein sequence ID" value="MCL9809121.1"/>
    <property type="molecule type" value="Genomic_DNA"/>
</dbReference>
<dbReference type="Proteomes" id="UP001317191">
    <property type="component" value="Unassembled WGS sequence"/>
</dbReference>
<feature type="transmembrane region" description="Helical" evidence="1">
    <location>
        <begin position="116"/>
        <end position="141"/>
    </location>
</feature>
<evidence type="ECO:0000256" key="1">
    <source>
        <dbReference type="SAM" id="Phobius"/>
    </source>
</evidence>
<feature type="transmembrane region" description="Helical" evidence="1">
    <location>
        <begin position="230"/>
        <end position="247"/>
    </location>
</feature>
<evidence type="ECO:0000313" key="2">
    <source>
        <dbReference type="EMBL" id="MCL9809121.1"/>
    </source>
</evidence>
<feature type="transmembrane region" description="Helical" evidence="1">
    <location>
        <begin position="72"/>
        <end position="92"/>
    </location>
</feature>